<dbReference type="PANTHER" id="PTHR14939:SF5">
    <property type="entry name" value="F-BOX ONLY PROTEIN 22"/>
    <property type="match status" value="1"/>
</dbReference>
<dbReference type="GO" id="GO:0032436">
    <property type="term" value="P:positive regulation of proteasomal ubiquitin-dependent protein catabolic process"/>
    <property type="evidence" value="ECO:0007669"/>
    <property type="project" value="TreeGrafter"/>
</dbReference>
<dbReference type="PANTHER" id="PTHR14939">
    <property type="entry name" value="F-BOX ONLY PROTEIN 22"/>
    <property type="match status" value="1"/>
</dbReference>
<evidence type="ECO:0000313" key="3">
    <source>
        <dbReference type="Proteomes" id="UP001497497"/>
    </source>
</evidence>
<evidence type="ECO:0000259" key="1">
    <source>
        <dbReference type="SMART" id="SM01204"/>
    </source>
</evidence>
<gene>
    <name evidence="2" type="ORF">GSLYS_00017817001</name>
</gene>
<dbReference type="EMBL" id="CAXITT010000613">
    <property type="protein sequence ID" value="CAL1544304.1"/>
    <property type="molecule type" value="Genomic_DNA"/>
</dbReference>
<dbReference type="AlphaFoldDB" id="A0AAV2IER4"/>
<comment type="caution">
    <text evidence="2">The sequence shown here is derived from an EMBL/GenBank/DDBJ whole genome shotgun (WGS) entry which is preliminary data.</text>
</comment>
<sequence>MDSPMEPSCLLLFCTNTLWSRSNVTEQSEQSNGNVKTKKVIKELLDKSLPRKCVYHVVVTDGIVGTDCKMMTEEMDEFPMSISLLMLGHSVETEFIPFSFSHSDCRLLTKCWDENGKKIPEFMSTLLQKPVKMVNLYCPMSGIEQEISYSMYRNLRKPLIAGGYVNEKVLKDLRGHTHSSDEGSIVSGLAFCGDGIQVASVLIRNEVEEEAEVDAVIKKLTEYKFPLHHSFGLMYACVGRGMHVYSKPNVESSIFRKYFPNTPLLGFFGNGEIGCCYPPANRSSPSSHVDDVDGGIRLTAAQMKRRRANMETDKQDLEMKHPPKLLHAYTTVMCLISLP</sequence>
<organism evidence="2 3">
    <name type="scientific">Lymnaea stagnalis</name>
    <name type="common">Great pond snail</name>
    <name type="synonym">Helix stagnalis</name>
    <dbReference type="NCBI Taxonomy" id="6523"/>
    <lineage>
        <taxon>Eukaryota</taxon>
        <taxon>Metazoa</taxon>
        <taxon>Spiralia</taxon>
        <taxon>Lophotrochozoa</taxon>
        <taxon>Mollusca</taxon>
        <taxon>Gastropoda</taxon>
        <taxon>Heterobranchia</taxon>
        <taxon>Euthyneura</taxon>
        <taxon>Panpulmonata</taxon>
        <taxon>Hygrophila</taxon>
        <taxon>Lymnaeoidea</taxon>
        <taxon>Lymnaeidae</taxon>
        <taxon>Lymnaea</taxon>
    </lineage>
</organism>
<evidence type="ECO:0000313" key="2">
    <source>
        <dbReference type="EMBL" id="CAL1544304.1"/>
    </source>
</evidence>
<feature type="domain" description="FIST C-domain" evidence="1">
    <location>
        <begin position="148"/>
        <end position="276"/>
    </location>
</feature>
<dbReference type="Pfam" id="PF10442">
    <property type="entry name" value="FIST_C"/>
    <property type="match status" value="1"/>
</dbReference>
<keyword evidence="3" id="KW-1185">Reference proteome</keyword>
<reference evidence="2 3" key="1">
    <citation type="submission" date="2024-04" db="EMBL/GenBank/DDBJ databases">
        <authorList>
            <consortium name="Genoscope - CEA"/>
            <person name="William W."/>
        </authorList>
    </citation>
    <scope>NUCLEOTIDE SEQUENCE [LARGE SCALE GENOMIC DNA]</scope>
</reference>
<dbReference type="SMART" id="SM01204">
    <property type="entry name" value="FIST_C"/>
    <property type="match status" value="1"/>
</dbReference>
<dbReference type="Proteomes" id="UP001497497">
    <property type="component" value="Unassembled WGS sequence"/>
</dbReference>
<protein>
    <recommendedName>
        <fullName evidence="1">FIST C-domain domain-containing protein</fullName>
    </recommendedName>
</protein>
<accession>A0AAV2IER4</accession>
<dbReference type="InterPro" id="IPR019494">
    <property type="entry name" value="FIST_C"/>
</dbReference>
<name>A0AAV2IER4_LYMST</name>
<proteinExistence type="predicted"/>
<dbReference type="GO" id="GO:0000209">
    <property type="term" value="P:protein polyubiquitination"/>
    <property type="evidence" value="ECO:0007669"/>
    <property type="project" value="TreeGrafter"/>
</dbReference>